<evidence type="ECO:0000259" key="2">
    <source>
        <dbReference type="Pfam" id="PF11716"/>
    </source>
</evidence>
<proteinExistence type="predicted"/>
<dbReference type="AlphaFoldDB" id="W9GPG8"/>
<keyword evidence="4" id="KW-1185">Reference proteome</keyword>
<dbReference type="SUPFAM" id="SSF109854">
    <property type="entry name" value="DinB/YfiT-like putative metalloenzymes"/>
    <property type="match status" value="1"/>
</dbReference>
<dbReference type="PATRIC" id="fig|584657.3.peg.2308"/>
<evidence type="ECO:0008006" key="5">
    <source>
        <dbReference type="Google" id="ProtNLM"/>
    </source>
</evidence>
<dbReference type="InterPro" id="IPR024344">
    <property type="entry name" value="MDMPI_metal-binding"/>
</dbReference>
<dbReference type="PANTHER" id="PTHR40758">
    <property type="entry name" value="CONSERVED PROTEIN"/>
    <property type="match status" value="1"/>
</dbReference>
<dbReference type="GO" id="GO:0005886">
    <property type="term" value="C:plasma membrane"/>
    <property type="evidence" value="ECO:0007669"/>
    <property type="project" value="TreeGrafter"/>
</dbReference>
<dbReference type="PANTHER" id="PTHR40758:SF1">
    <property type="entry name" value="CONSERVED PROTEIN"/>
    <property type="match status" value="1"/>
</dbReference>
<accession>W9GPG8</accession>
<feature type="domain" description="Mycothiol-dependent maleylpyruvate isomerase metal-binding" evidence="2">
    <location>
        <begin position="11"/>
        <end position="129"/>
    </location>
</feature>
<name>W9GPG8_9MICO</name>
<evidence type="ECO:0000313" key="4">
    <source>
        <dbReference type="Proteomes" id="UP000019494"/>
    </source>
</evidence>
<feature type="domain" description="MDMPI C-terminal" evidence="1">
    <location>
        <begin position="149"/>
        <end position="238"/>
    </location>
</feature>
<dbReference type="InterPro" id="IPR034660">
    <property type="entry name" value="DinB/YfiT-like"/>
</dbReference>
<sequence>MTFDDYGDAIGQASTVLRANAAAAPLDATVPTCREWTVLDLVSHTGMVHRWAADRLRGARVDPAEHEAEGRAAGDLLGWFDTGATALLQALVDAPEDLDGRVFLENAPPARLFWARRQAHETTMHAVDALGARLGRPPAQEETWIRNPLALDGIDELLSGFAPRSGRQAVHAPEPTTVLVRPDASSVAWHVAFSPDDPAVTRRIDLTSGSLPDADRVLTGRPVELYLSLWNRTDGTGEHEPWWREVMTVTWA</sequence>
<gene>
    <name evidence="3" type="ORF">N864_02055</name>
</gene>
<evidence type="ECO:0000313" key="3">
    <source>
        <dbReference type="EMBL" id="EWT05794.1"/>
    </source>
</evidence>
<protein>
    <recommendedName>
        <fullName evidence="5">Mycothiol-dependent maleylpyruvate isomerase metal-binding domain-containing protein</fullName>
    </recommendedName>
</protein>
<reference evidence="4" key="1">
    <citation type="submission" date="2013-08" db="EMBL/GenBank/DDBJ databases">
        <title>Intrasporangium oryzae NRRL B-24470.</title>
        <authorList>
            <person name="Liu H."/>
            <person name="Wang G."/>
        </authorList>
    </citation>
    <scope>NUCLEOTIDE SEQUENCE [LARGE SCALE GENOMIC DNA]</scope>
    <source>
        <strain evidence="4">Q5-1</strain>
    </source>
</reference>
<dbReference type="Proteomes" id="UP000019494">
    <property type="component" value="Unassembled WGS sequence"/>
</dbReference>
<dbReference type="NCBIfam" id="TIGR03083">
    <property type="entry name" value="maleylpyruvate isomerase family mycothiol-dependent enzyme"/>
    <property type="match status" value="1"/>
</dbReference>
<dbReference type="GO" id="GO:0046872">
    <property type="term" value="F:metal ion binding"/>
    <property type="evidence" value="ECO:0007669"/>
    <property type="project" value="InterPro"/>
</dbReference>
<organism evidence="3 4">
    <name type="scientific">Intrasporangium chromatireducens Q5-1</name>
    <dbReference type="NCBI Taxonomy" id="584657"/>
    <lineage>
        <taxon>Bacteria</taxon>
        <taxon>Bacillati</taxon>
        <taxon>Actinomycetota</taxon>
        <taxon>Actinomycetes</taxon>
        <taxon>Micrococcales</taxon>
        <taxon>Intrasporangiaceae</taxon>
        <taxon>Intrasporangium</taxon>
    </lineage>
</organism>
<dbReference type="InterPro" id="IPR010872">
    <property type="entry name" value="MDMPI_C-term_domain"/>
</dbReference>
<dbReference type="Pfam" id="PF11716">
    <property type="entry name" value="MDMPI_N"/>
    <property type="match status" value="1"/>
</dbReference>
<dbReference type="EMBL" id="AWQS01000086">
    <property type="protein sequence ID" value="EWT05794.1"/>
    <property type="molecule type" value="Genomic_DNA"/>
</dbReference>
<dbReference type="Pfam" id="PF07398">
    <property type="entry name" value="MDMPI_C"/>
    <property type="match status" value="1"/>
</dbReference>
<evidence type="ECO:0000259" key="1">
    <source>
        <dbReference type="Pfam" id="PF07398"/>
    </source>
</evidence>
<dbReference type="InterPro" id="IPR017517">
    <property type="entry name" value="Maleyloyr_isom"/>
</dbReference>
<comment type="caution">
    <text evidence="3">The sequence shown here is derived from an EMBL/GenBank/DDBJ whole genome shotgun (WGS) entry which is preliminary data.</text>
</comment>